<evidence type="ECO:0000256" key="1">
    <source>
        <dbReference type="SAM" id="MobiDB-lite"/>
    </source>
</evidence>
<name>A0A388JNT2_CHABU</name>
<dbReference type="GO" id="GO:0009570">
    <property type="term" value="C:chloroplast stroma"/>
    <property type="evidence" value="ECO:0007669"/>
    <property type="project" value="InterPro"/>
</dbReference>
<dbReference type="EMBL" id="BFEA01000004">
    <property type="protein sequence ID" value="GBG59447.1"/>
    <property type="molecule type" value="Genomic_DNA"/>
</dbReference>
<dbReference type="CDD" id="cd02947">
    <property type="entry name" value="TRX_family"/>
    <property type="match status" value="1"/>
</dbReference>
<dbReference type="OrthoDB" id="2121326at2759"/>
<evidence type="ECO:0000313" key="3">
    <source>
        <dbReference type="EMBL" id="GBG59447.1"/>
    </source>
</evidence>
<protein>
    <recommendedName>
        <fullName evidence="2">Thioredoxin domain-containing protein</fullName>
    </recommendedName>
</protein>
<feature type="region of interest" description="Disordered" evidence="1">
    <location>
        <begin position="221"/>
        <end position="254"/>
    </location>
</feature>
<gene>
    <name evidence="3" type="ORF">CBR_g38472</name>
</gene>
<comment type="caution">
    <text evidence="3">The sequence shown here is derived from an EMBL/GenBank/DDBJ whole genome shotgun (WGS) entry which is preliminary data.</text>
</comment>
<evidence type="ECO:0000313" key="4">
    <source>
        <dbReference type="Proteomes" id="UP000265515"/>
    </source>
</evidence>
<dbReference type="Pfam" id="PF00085">
    <property type="entry name" value="Thioredoxin"/>
    <property type="match status" value="1"/>
</dbReference>
<evidence type="ECO:0000259" key="2">
    <source>
        <dbReference type="Pfam" id="PF00085"/>
    </source>
</evidence>
<accession>A0A388JNT2</accession>
<dbReference type="STRING" id="69332.A0A388JNT2"/>
<proteinExistence type="predicted"/>
<organism evidence="3 4">
    <name type="scientific">Chara braunii</name>
    <name type="common">Braun's stonewort</name>
    <dbReference type="NCBI Taxonomy" id="69332"/>
    <lineage>
        <taxon>Eukaryota</taxon>
        <taxon>Viridiplantae</taxon>
        <taxon>Streptophyta</taxon>
        <taxon>Charophyceae</taxon>
        <taxon>Charales</taxon>
        <taxon>Characeae</taxon>
        <taxon>Chara</taxon>
    </lineage>
</organism>
<dbReference type="InterPro" id="IPR036249">
    <property type="entry name" value="Thioredoxin-like_sf"/>
</dbReference>
<dbReference type="Proteomes" id="UP000265515">
    <property type="component" value="Unassembled WGS sequence"/>
</dbReference>
<dbReference type="Gene3D" id="3.40.30.10">
    <property type="entry name" value="Glutaredoxin"/>
    <property type="match status" value="1"/>
</dbReference>
<dbReference type="InterPro" id="IPR044253">
    <property type="entry name" value="WCRKC1/2"/>
</dbReference>
<feature type="domain" description="Thioredoxin" evidence="2">
    <location>
        <begin position="289"/>
        <end position="333"/>
    </location>
</feature>
<dbReference type="PANTHER" id="PTHR47192:SF4">
    <property type="entry name" value="THIOREDOXIN-LIKE 3-2, CHLOROPLASTIC"/>
    <property type="match status" value="1"/>
</dbReference>
<keyword evidence="4" id="KW-1185">Reference proteome</keyword>
<dbReference type="PANTHER" id="PTHR47192">
    <property type="entry name" value="THIOREDOXIN-LIKE 3-2, CHLOROPLASTIC"/>
    <property type="match status" value="1"/>
</dbReference>
<dbReference type="SUPFAM" id="SSF52833">
    <property type="entry name" value="Thioredoxin-like"/>
    <property type="match status" value="1"/>
</dbReference>
<dbReference type="InterPro" id="IPR013766">
    <property type="entry name" value="Thioredoxin_domain"/>
</dbReference>
<dbReference type="AlphaFoldDB" id="A0A388JNT2"/>
<dbReference type="Gramene" id="GBG59447">
    <property type="protein sequence ID" value="GBG59447"/>
    <property type="gene ID" value="CBR_g38472"/>
</dbReference>
<reference evidence="3 4" key="1">
    <citation type="journal article" date="2018" name="Cell">
        <title>The Chara Genome: Secondary Complexity and Implications for Plant Terrestrialization.</title>
        <authorList>
            <person name="Nishiyama T."/>
            <person name="Sakayama H."/>
            <person name="Vries J.D."/>
            <person name="Buschmann H."/>
            <person name="Saint-Marcoux D."/>
            <person name="Ullrich K.K."/>
            <person name="Haas F.B."/>
            <person name="Vanderstraeten L."/>
            <person name="Becker D."/>
            <person name="Lang D."/>
            <person name="Vosolsobe S."/>
            <person name="Rombauts S."/>
            <person name="Wilhelmsson P.K.I."/>
            <person name="Janitza P."/>
            <person name="Kern R."/>
            <person name="Heyl A."/>
            <person name="Rumpler F."/>
            <person name="Villalobos L.I.A.C."/>
            <person name="Clay J.M."/>
            <person name="Skokan R."/>
            <person name="Toyoda A."/>
            <person name="Suzuki Y."/>
            <person name="Kagoshima H."/>
            <person name="Schijlen E."/>
            <person name="Tajeshwar N."/>
            <person name="Catarino B."/>
            <person name="Hetherington A.J."/>
            <person name="Saltykova A."/>
            <person name="Bonnot C."/>
            <person name="Breuninger H."/>
            <person name="Symeonidi A."/>
            <person name="Radhakrishnan G.V."/>
            <person name="Van Nieuwerburgh F."/>
            <person name="Deforce D."/>
            <person name="Chang C."/>
            <person name="Karol K.G."/>
            <person name="Hedrich R."/>
            <person name="Ulvskov P."/>
            <person name="Glockner G."/>
            <person name="Delwiche C.F."/>
            <person name="Petrasek J."/>
            <person name="Van de Peer Y."/>
            <person name="Friml J."/>
            <person name="Beilby M."/>
            <person name="Dolan L."/>
            <person name="Kohara Y."/>
            <person name="Sugano S."/>
            <person name="Fujiyama A."/>
            <person name="Delaux P.-M."/>
            <person name="Quint M."/>
            <person name="TheiBen G."/>
            <person name="Hagemann M."/>
            <person name="Harholt J."/>
            <person name="Dunand C."/>
            <person name="Zachgo S."/>
            <person name="Langdale J."/>
            <person name="Maumus F."/>
            <person name="Straeten D.V.D."/>
            <person name="Gould S.B."/>
            <person name="Rensing S.A."/>
        </authorList>
    </citation>
    <scope>NUCLEOTIDE SEQUENCE [LARGE SCALE GENOMIC DNA]</scope>
    <source>
        <strain evidence="3 4">S276</strain>
    </source>
</reference>
<sequence length="334" mass="36047">MAVAGNCKIQWFARAEETANNVAGSRWSRGAVDSDTGVVAGIISSGGRGCGPRNAAQHDCALKLRGRLHQILFNGAHVCAAAAAVAGECICWDPCRLNFDHNRYGRTTAGRCFGHRTVQTPASSASSAASSASSAASSASTRLWRADTDTSTRRYSVSSTYCGSAFRAFSAGAFPLRSACGRRIEFSAGFGVAGNVLGANGFVGLPSQAVRSRHCRRRRYGAWSQERPQPVRQKERSAAAIEKGAEEENDGIASSRSWKVEALQRSDDDTCKEESDAQKPLILLPISSVEEFEAALAEGQQSKRAVIIEWMAQWCRKCIYLKPKLEKLALEYSK</sequence>